<accession>A0AC61R1P9</accession>
<dbReference type="EMBL" id="SRZB01000003">
    <property type="protein sequence ID" value="TGY00103.1"/>
    <property type="molecule type" value="Genomic_DNA"/>
</dbReference>
<evidence type="ECO:0000313" key="2">
    <source>
        <dbReference type="Proteomes" id="UP000307720"/>
    </source>
</evidence>
<proteinExistence type="predicted"/>
<keyword evidence="2" id="KW-1185">Reference proteome</keyword>
<protein>
    <submittedName>
        <fullName evidence="1">Uncharacterized protein</fullName>
    </submittedName>
</protein>
<evidence type="ECO:0000313" key="1">
    <source>
        <dbReference type="EMBL" id="TGY00103.1"/>
    </source>
</evidence>
<gene>
    <name evidence="1" type="ORF">E5357_03550</name>
</gene>
<sequence>MKQKFQNFMSGRYGVDDFSKALLYATLALCLVSLFTRNRMLNLLLTAGLVFIYYRMFSKNYSRRYQENLWYLRQKDKVMHFFRRQNSLAQQRKTHRIYTCPQCRQKIRIPKGHGKVQITCPQCKTAFIKRS</sequence>
<dbReference type="Proteomes" id="UP000307720">
    <property type="component" value="Unassembled WGS sequence"/>
</dbReference>
<organism evidence="1 2">
    <name type="scientific">Hominisplanchenecus murintestinalis</name>
    <dbReference type="NCBI Taxonomy" id="2941517"/>
    <lineage>
        <taxon>Bacteria</taxon>
        <taxon>Bacillati</taxon>
        <taxon>Bacillota</taxon>
        <taxon>Clostridia</taxon>
        <taxon>Lachnospirales</taxon>
        <taxon>Lachnospiraceae</taxon>
        <taxon>Hominisplanchenecus</taxon>
    </lineage>
</organism>
<name>A0AC61R1P9_9FIRM</name>
<comment type="caution">
    <text evidence="1">The sequence shown here is derived from an EMBL/GenBank/DDBJ whole genome shotgun (WGS) entry which is preliminary data.</text>
</comment>
<reference evidence="1" key="1">
    <citation type="submission" date="2019-04" db="EMBL/GenBank/DDBJ databases">
        <title>Microbes associate with the intestines of laboratory mice.</title>
        <authorList>
            <person name="Navarre W."/>
            <person name="Wong E."/>
            <person name="Huang K."/>
            <person name="Tropini C."/>
            <person name="Ng K."/>
            <person name="Yu B."/>
        </authorList>
    </citation>
    <scope>NUCLEOTIDE SEQUENCE</scope>
    <source>
        <strain evidence="1">NM72_1-8</strain>
    </source>
</reference>